<proteinExistence type="predicted"/>
<evidence type="ECO:0000313" key="3">
    <source>
        <dbReference type="EMBL" id="PYI04092.1"/>
    </source>
</evidence>
<evidence type="ECO:0000256" key="1">
    <source>
        <dbReference type="ARBA" id="ARBA00004123"/>
    </source>
</evidence>
<dbReference type="OrthoDB" id="4525710at2759"/>
<dbReference type="EMBL" id="KZ826373">
    <property type="protein sequence ID" value="PYI04092.1"/>
    <property type="molecule type" value="Genomic_DNA"/>
</dbReference>
<evidence type="ECO:0000256" key="2">
    <source>
        <dbReference type="ARBA" id="ARBA00023242"/>
    </source>
</evidence>
<organism evidence="3 4">
    <name type="scientific">Aspergillus sclerotiicarbonarius (strain CBS 121057 / IBT 28362)</name>
    <dbReference type="NCBI Taxonomy" id="1448318"/>
    <lineage>
        <taxon>Eukaryota</taxon>
        <taxon>Fungi</taxon>
        <taxon>Dikarya</taxon>
        <taxon>Ascomycota</taxon>
        <taxon>Pezizomycotina</taxon>
        <taxon>Eurotiomycetes</taxon>
        <taxon>Eurotiomycetidae</taxon>
        <taxon>Eurotiales</taxon>
        <taxon>Aspergillaceae</taxon>
        <taxon>Aspergillus</taxon>
        <taxon>Aspergillus subgen. Circumdati</taxon>
    </lineage>
</organism>
<dbReference type="PANTHER" id="PTHR37534:SF9">
    <property type="entry name" value="ZN(II)2CYS6 TRANSCRIPTION FACTOR (EUROFUNG)"/>
    <property type="match status" value="1"/>
</dbReference>
<sequence>MVYLLNEYRRGLATWMDVFDLSDTYQREVARRALTSELLLRCICAFAAQQLCLRASGEIWASVATNYYSQSLHLLIQQLNSTEPLRDTLTAVILLGSYEVLAAQGQEHHRHYEGAMKLIQIQGISARSVGLDRANFWIWVRHELTIAITNKMPLQLKPSDWNVNWQERETEEDLLSNQLLWLVGRAVDWVYKDRTPLEYRKLLTDTESWYTGLSQHFRGVKYGELVEDGLSRVYFVVSQTAAAMLWYHLLHLLLYTEPVLQDVAYTAKIQEHATEIINISISDIPDQPYFKSSMTQKSNN</sequence>
<dbReference type="PANTHER" id="PTHR37534">
    <property type="entry name" value="TRANSCRIPTIONAL ACTIVATOR PROTEIN UGA3"/>
    <property type="match status" value="1"/>
</dbReference>
<dbReference type="Pfam" id="PF11951">
    <property type="entry name" value="Fungal_trans_2"/>
    <property type="match status" value="1"/>
</dbReference>
<dbReference type="GO" id="GO:0003700">
    <property type="term" value="F:DNA-binding transcription factor activity"/>
    <property type="evidence" value="ECO:0007669"/>
    <property type="project" value="TreeGrafter"/>
</dbReference>
<comment type="subcellular location">
    <subcellularLocation>
        <location evidence="1">Nucleus</location>
    </subcellularLocation>
</comment>
<dbReference type="GO" id="GO:0005634">
    <property type="term" value="C:nucleus"/>
    <property type="evidence" value="ECO:0007669"/>
    <property type="project" value="UniProtKB-SubCell"/>
</dbReference>
<dbReference type="AlphaFoldDB" id="A0A319E204"/>
<reference evidence="3 4" key="1">
    <citation type="submission" date="2018-02" db="EMBL/GenBank/DDBJ databases">
        <title>The genomes of Aspergillus section Nigri reveals drivers in fungal speciation.</title>
        <authorList>
            <consortium name="DOE Joint Genome Institute"/>
            <person name="Vesth T.C."/>
            <person name="Nybo J."/>
            <person name="Theobald S."/>
            <person name="Brandl J."/>
            <person name="Frisvad J.C."/>
            <person name="Nielsen K.F."/>
            <person name="Lyhne E.K."/>
            <person name="Kogle M.E."/>
            <person name="Kuo A."/>
            <person name="Riley R."/>
            <person name="Clum A."/>
            <person name="Nolan M."/>
            <person name="Lipzen A."/>
            <person name="Salamov A."/>
            <person name="Henrissat B."/>
            <person name="Wiebenga A."/>
            <person name="De vries R.P."/>
            <person name="Grigoriev I.V."/>
            <person name="Mortensen U.H."/>
            <person name="Andersen M.R."/>
            <person name="Baker S.E."/>
        </authorList>
    </citation>
    <scope>NUCLEOTIDE SEQUENCE [LARGE SCALE GENOMIC DNA]</scope>
    <source>
        <strain evidence="3 4">CBS 121057</strain>
    </source>
</reference>
<dbReference type="Proteomes" id="UP000248423">
    <property type="component" value="Unassembled WGS sequence"/>
</dbReference>
<evidence type="ECO:0008006" key="5">
    <source>
        <dbReference type="Google" id="ProtNLM"/>
    </source>
</evidence>
<keyword evidence="2" id="KW-0539">Nucleus</keyword>
<evidence type="ECO:0000313" key="4">
    <source>
        <dbReference type="Proteomes" id="UP000248423"/>
    </source>
</evidence>
<dbReference type="GO" id="GO:0000976">
    <property type="term" value="F:transcription cis-regulatory region binding"/>
    <property type="evidence" value="ECO:0007669"/>
    <property type="project" value="TreeGrafter"/>
</dbReference>
<dbReference type="InterPro" id="IPR021858">
    <property type="entry name" value="Fun_TF"/>
</dbReference>
<accession>A0A319E204</accession>
<dbReference type="VEuPathDB" id="FungiDB:BO78DRAFT_388860"/>
<gene>
    <name evidence="3" type="ORF">BO78DRAFT_388860</name>
</gene>
<protein>
    <recommendedName>
        <fullName evidence="5">Transcription factor domain-containing protein</fullName>
    </recommendedName>
</protein>
<dbReference type="GO" id="GO:0045944">
    <property type="term" value="P:positive regulation of transcription by RNA polymerase II"/>
    <property type="evidence" value="ECO:0007669"/>
    <property type="project" value="TreeGrafter"/>
</dbReference>
<name>A0A319E204_ASPSB</name>
<keyword evidence="4" id="KW-1185">Reference proteome</keyword>